<evidence type="ECO:0000256" key="1">
    <source>
        <dbReference type="SAM" id="MobiDB-lite"/>
    </source>
</evidence>
<feature type="compositionally biased region" description="Low complexity" evidence="1">
    <location>
        <begin position="34"/>
        <end position="63"/>
    </location>
</feature>
<feature type="region of interest" description="Disordered" evidence="1">
    <location>
        <begin position="183"/>
        <end position="207"/>
    </location>
</feature>
<reference evidence="2" key="1">
    <citation type="submission" date="2023-10" db="EMBL/GenBank/DDBJ databases">
        <authorList>
            <person name="Chen Y."/>
            <person name="Shah S."/>
            <person name="Dougan E. K."/>
            <person name="Thang M."/>
            <person name="Chan C."/>
        </authorList>
    </citation>
    <scope>NUCLEOTIDE SEQUENCE [LARGE SCALE GENOMIC DNA]</scope>
</reference>
<dbReference type="Proteomes" id="UP001189429">
    <property type="component" value="Unassembled WGS sequence"/>
</dbReference>
<dbReference type="EMBL" id="CAUYUJ010003610">
    <property type="protein sequence ID" value="CAK0806012.1"/>
    <property type="molecule type" value="Genomic_DNA"/>
</dbReference>
<proteinExistence type="predicted"/>
<sequence>MRCRGGSPRTGAPSWTPCAGRSRRAAAPSRRRAPSAPCSSGRPSPCSSGSARGGPVQRPARPSRAPREARRWVRRAPPWPRARHRGEAVTAPRRRARPATPLGPRRWTRPGSLRGPSSCVPRSSACAARPATRASCSPACPAAPSSWRRGATGSSSLCRPSVPGASLAPPLCPWPPAAFSCWSRRQPPRSGGAPAAGAGPAGPRRRGRRRLALRRCWLRTRRRASWRWRPRCRPRTPSSAPCARSWRASARAWVLRRPCSRAWPSPATVVPQLLRRTRWRRTGGPSRSSSVVDGTQTSRSCLGPLWRVRGHL</sequence>
<comment type="caution">
    <text evidence="2">The sequence shown here is derived from an EMBL/GenBank/DDBJ whole genome shotgun (WGS) entry which is preliminary data.</text>
</comment>
<feature type="compositionally biased region" description="Basic residues" evidence="1">
    <location>
        <begin position="21"/>
        <end position="33"/>
    </location>
</feature>
<feature type="compositionally biased region" description="Low complexity" evidence="1">
    <location>
        <begin position="183"/>
        <end position="202"/>
    </location>
</feature>
<keyword evidence="3" id="KW-1185">Reference proteome</keyword>
<evidence type="ECO:0000313" key="3">
    <source>
        <dbReference type="Proteomes" id="UP001189429"/>
    </source>
</evidence>
<feature type="region of interest" description="Disordered" evidence="1">
    <location>
        <begin position="1"/>
        <end position="123"/>
    </location>
</feature>
<organism evidence="2 3">
    <name type="scientific">Prorocentrum cordatum</name>
    <dbReference type="NCBI Taxonomy" id="2364126"/>
    <lineage>
        <taxon>Eukaryota</taxon>
        <taxon>Sar</taxon>
        <taxon>Alveolata</taxon>
        <taxon>Dinophyceae</taxon>
        <taxon>Prorocentrales</taxon>
        <taxon>Prorocentraceae</taxon>
        <taxon>Prorocentrum</taxon>
    </lineage>
</organism>
<gene>
    <name evidence="2" type="ORF">PCOR1329_LOCUS12384</name>
</gene>
<accession>A0ABN9QM42</accession>
<evidence type="ECO:0000313" key="2">
    <source>
        <dbReference type="EMBL" id="CAK0806012.1"/>
    </source>
</evidence>
<name>A0ABN9QM42_9DINO</name>
<protein>
    <submittedName>
        <fullName evidence="2">Uncharacterized protein</fullName>
    </submittedName>
</protein>